<feature type="transmembrane region" description="Helical" evidence="7">
    <location>
        <begin position="102"/>
        <end position="126"/>
    </location>
</feature>
<dbReference type="Proteomes" id="UP000184010">
    <property type="component" value="Unassembled WGS sequence"/>
</dbReference>
<feature type="transmembrane region" description="Helical" evidence="7">
    <location>
        <begin position="294"/>
        <end position="319"/>
    </location>
</feature>
<dbReference type="InterPro" id="IPR050189">
    <property type="entry name" value="MFS_Efflux_Transporters"/>
</dbReference>
<dbReference type="GO" id="GO:0022857">
    <property type="term" value="F:transmembrane transporter activity"/>
    <property type="evidence" value="ECO:0007669"/>
    <property type="project" value="InterPro"/>
</dbReference>
<dbReference type="PANTHER" id="PTHR43124">
    <property type="entry name" value="PURINE EFFLUX PUMP PBUE"/>
    <property type="match status" value="1"/>
</dbReference>
<feature type="transmembrane region" description="Helical" evidence="7">
    <location>
        <begin position="169"/>
        <end position="186"/>
    </location>
</feature>
<evidence type="ECO:0000256" key="6">
    <source>
        <dbReference type="ARBA" id="ARBA00023136"/>
    </source>
</evidence>
<evidence type="ECO:0000256" key="1">
    <source>
        <dbReference type="ARBA" id="ARBA00004651"/>
    </source>
</evidence>
<evidence type="ECO:0000259" key="8">
    <source>
        <dbReference type="PROSITE" id="PS50850"/>
    </source>
</evidence>
<protein>
    <submittedName>
        <fullName evidence="9">Predicted arabinose efflux permease, MFS family</fullName>
    </submittedName>
</protein>
<feature type="transmembrane region" description="Helical" evidence="7">
    <location>
        <begin position="207"/>
        <end position="227"/>
    </location>
</feature>
<dbReference type="EMBL" id="FRDN01000003">
    <property type="protein sequence ID" value="SHN51888.1"/>
    <property type="molecule type" value="Genomic_DNA"/>
</dbReference>
<keyword evidence="5 7" id="KW-1133">Transmembrane helix</keyword>
<evidence type="ECO:0000256" key="5">
    <source>
        <dbReference type="ARBA" id="ARBA00022989"/>
    </source>
</evidence>
<dbReference type="InterPro" id="IPR036259">
    <property type="entry name" value="MFS_trans_sf"/>
</dbReference>
<feature type="transmembrane region" description="Helical" evidence="7">
    <location>
        <begin position="77"/>
        <end position="96"/>
    </location>
</feature>
<keyword evidence="4 7" id="KW-0812">Transmembrane</keyword>
<dbReference type="InterPro" id="IPR011701">
    <property type="entry name" value="MFS"/>
</dbReference>
<evidence type="ECO:0000256" key="2">
    <source>
        <dbReference type="ARBA" id="ARBA00022448"/>
    </source>
</evidence>
<feature type="transmembrane region" description="Helical" evidence="7">
    <location>
        <begin position="326"/>
        <end position="345"/>
    </location>
</feature>
<sequence>MNSQPNKTLGPLVAIMSMFIFIPDFFIISSILSKISESYPHISMAGITYLLTSVSLAQMAGALVTGVVLGRRLSFRGLSLIAIGIYVIFGGMPFFFSMSFGALMFTRVVFGLGLGCWLPICQSYIAKMYDDEAKRADILGLGMALFNVGLIVGIMAGGILGALNWRYTFAFYLLGSISFVLVALFMKEPVNEAAGQKAKLHIPKEAFGIMGFFVLAQLIFGVFSSYISYVVAEIQGTPILASTMMTAFSIACIVIALCFGPLYRLVKQYILLLASALVVISYALLYLGGLSASIPLLFLGAVCCGLATNMCSTGVAMMLSIAVPQAAVAAAMSASIICMNVGTFLTSPFLQIISIAAGEGAPAYTAYLAALLLAVVLLIVAVPFSTKLRRAAKAKETTPAA</sequence>
<feature type="transmembrane region" description="Helical" evidence="7">
    <location>
        <begin position="365"/>
        <end position="385"/>
    </location>
</feature>
<accession>A0A1M7S0B3</accession>
<dbReference type="Gene3D" id="1.20.1250.20">
    <property type="entry name" value="MFS general substrate transporter like domains"/>
    <property type="match status" value="1"/>
</dbReference>
<dbReference type="GO" id="GO:0005886">
    <property type="term" value="C:plasma membrane"/>
    <property type="evidence" value="ECO:0007669"/>
    <property type="project" value="UniProtKB-SubCell"/>
</dbReference>
<feature type="transmembrane region" description="Helical" evidence="7">
    <location>
        <begin position="138"/>
        <end position="163"/>
    </location>
</feature>
<dbReference type="Pfam" id="PF07690">
    <property type="entry name" value="MFS_1"/>
    <property type="match status" value="2"/>
</dbReference>
<feature type="domain" description="Major facilitator superfamily (MFS) profile" evidence="8">
    <location>
        <begin position="10"/>
        <end position="386"/>
    </location>
</feature>
<evidence type="ECO:0000313" key="9">
    <source>
        <dbReference type="EMBL" id="SHN51888.1"/>
    </source>
</evidence>
<comment type="subcellular location">
    <subcellularLocation>
        <location evidence="1">Cell membrane</location>
        <topology evidence="1">Multi-pass membrane protein</topology>
    </subcellularLocation>
</comment>
<evidence type="ECO:0000256" key="7">
    <source>
        <dbReference type="SAM" id="Phobius"/>
    </source>
</evidence>
<evidence type="ECO:0000256" key="4">
    <source>
        <dbReference type="ARBA" id="ARBA00022692"/>
    </source>
</evidence>
<feature type="transmembrane region" description="Helical" evidence="7">
    <location>
        <begin position="239"/>
        <end position="262"/>
    </location>
</feature>
<reference evidence="10" key="1">
    <citation type="submission" date="2016-12" db="EMBL/GenBank/DDBJ databases">
        <authorList>
            <person name="Varghese N."/>
            <person name="Submissions S."/>
        </authorList>
    </citation>
    <scope>NUCLEOTIDE SEQUENCE [LARGE SCALE GENOMIC DNA]</scope>
    <source>
        <strain evidence="10">DSM 11544</strain>
    </source>
</reference>
<keyword evidence="3" id="KW-1003">Cell membrane</keyword>
<dbReference type="PANTHER" id="PTHR43124:SF3">
    <property type="entry name" value="CHLORAMPHENICOL EFFLUX PUMP RV0191"/>
    <property type="match status" value="1"/>
</dbReference>
<keyword evidence="2" id="KW-0813">Transport</keyword>
<feature type="transmembrane region" description="Helical" evidence="7">
    <location>
        <begin position="269"/>
        <end position="288"/>
    </location>
</feature>
<keyword evidence="6 7" id="KW-0472">Membrane</keyword>
<evidence type="ECO:0000256" key="3">
    <source>
        <dbReference type="ARBA" id="ARBA00022475"/>
    </source>
</evidence>
<feature type="transmembrane region" description="Helical" evidence="7">
    <location>
        <begin position="12"/>
        <end position="35"/>
    </location>
</feature>
<feature type="transmembrane region" description="Helical" evidence="7">
    <location>
        <begin position="47"/>
        <end position="70"/>
    </location>
</feature>
<proteinExistence type="predicted"/>
<gene>
    <name evidence="9" type="ORF">SAMN02745215_00331</name>
</gene>
<dbReference type="SUPFAM" id="SSF103473">
    <property type="entry name" value="MFS general substrate transporter"/>
    <property type="match status" value="1"/>
</dbReference>
<dbReference type="InterPro" id="IPR020846">
    <property type="entry name" value="MFS_dom"/>
</dbReference>
<dbReference type="RefSeq" id="WP_072770966.1">
    <property type="nucleotide sequence ID" value="NZ_FRDN01000003.1"/>
</dbReference>
<organism evidence="9 10">
    <name type="scientific">Desulfitobacterium chlororespirans DSM 11544</name>
    <dbReference type="NCBI Taxonomy" id="1121395"/>
    <lineage>
        <taxon>Bacteria</taxon>
        <taxon>Bacillati</taxon>
        <taxon>Bacillota</taxon>
        <taxon>Clostridia</taxon>
        <taxon>Eubacteriales</taxon>
        <taxon>Desulfitobacteriaceae</taxon>
        <taxon>Desulfitobacterium</taxon>
    </lineage>
</organism>
<evidence type="ECO:0000313" key="10">
    <source>
        <dbReference type="Proteomes" id="UP000184010"/>
    </source>
</evidence>
<name>A0A1M7S0B3_9FIRM</name>
<dbReference type="STRING" id="1121395.SAMN02745215_00331"/>
<dbReference type="AlphaFoldDB" id="A0A1M7S0B3"/>
<keyword evidence="10" id="KW-1185">Reference proteome</keyword>
<dbReference type="PROSITE" id="PS50850">
    <property type="entry name" value="MFS"/>
    <property type="match status" value="1"/>
</dbReference>